<evidence type="ECO:0000256" key="1">
    <source>
        <dbReference type="SAM" id="MobiDB-lite"/>
    </source>
</evidence>
<gene>
    <name evidence="2" type="ORF">Q8852_02725</name>
</gene>
<feature type="compositionally biased region" description="Low complexity" evidence="1">
    <location>
        <begin position="287"/>
        <end position="298"/>
    </location>
</feature>
<dbReference type="EMBL" id="CP132191">
    <property type="protein sequence ID" value="WLP85211.1"/>
    <property type="molecule type" value="Genomic_DNA"/>
</dbReference>
<feature type="compositionally biased region" description="Acidic residues" evidence="1">
    <location>
        <begin position="299"/>
        <end position="310"/>
    </location>
</feature>
<evidence type="ECO:0000313" key="2">
    <source>
        <dbReference type="EMBL" id="WLP85211.1"/>
    </source>
</evidence>
<keyword evidence="3" id="KW-1185">Reference proteome</keyword>
<sequence length="310" mass="36984">MKQQIDEEIKEKNYGLEKQLYQEKVNVISKYFSHLKNFSITDRKLAKLQANAVENNSKYYWYNLDEKQNHPKVYLIDFHPYVMEDTFKGNHWSVYRDDFTDYFNENSFPYKTMEKINETILNGAKNLLNEADYQAFEDMYLEENFMVQDIFKITFEEISKYQVICIDATVAELVDNVKSFMDEIEVKKYLKDFKDFSQEFNKHILKPLVEVLDEEMQFTMQKALFETGANEYLAYMQNNDALCEITNCNETLDNEYLALHDAEITLKTININVWNEEYKIQKAFNENAETNETTQQNENETEEETSGFKM</sequence>
<organism evidence="2 3">
    <name type="scientific">Mycoplasma seminis</name>
    <dbReference type="NCBI Taxonomy" id="512749"/>
    <lineage>
        <taxon>Bacteria</taxon>
        <taxon>Bacillati</taxon>
        <taxon>Mycoplasmatota</taxon>
        <taxon>Mollicutes</taxon>
        <taxon>Mycoplasmataceae</taxon>
        <taxon>Mycoplasma</taxon>
    </lineage>
</organism>
<dbReference type="RefSeq" id="WP_305937648.1">
    <property type="nucleotide sequence ID" value="NZ_CP132191.1"/>
</dbReference>
<protein>
    <submittedName>
        <fullName evidence="2">Uncharacterized protein</fullName>
    </submittedName>
</protein>
<dbReference type="Proteomes" id="UP001237011">
    <property type="component" value="Chromosome"/>
</dbReference>
<evidence type="ECO:0000313" key="3">
    <source>
        <dbReference type="Proteomes" id="UP001237011"/>
    </source>
</evidence>
<accession>A0ABY9H9P1</accession>
<proteinExistence type="predicted"/>
<reference evidence="2" key="1">
    <citation type="submission" date="2023-08" db="EMBL/GenBank/DDBJ databases">
        <title>Complete genome sequence of Mycoplasma seminis 2200.</title>
        <authorList>
            <person name="Spergser J."/>
        </authorList>
    </citation>
    <scope>NUCLEOTIDE SEQUENCE [LARGE SCALE GENOMIC DNA]</scope>
    <source>
        <strain evidence="2">2200</strain>
    </source>
</reference>
<feature type="region of interest" description="Disordered" evidence="1">
    <location>
        <begin position="287"/>
        <end position="310"/>
    </location>
</feature>
<name>A0ABY9H9P1_9MOLU</name>